<keyword evidence="4" id="KW-0472">Membrane</keyword>
<evidence type="ECO:0000256" key="5">
    <source>
        <dbReference type="ARBA" id="ARBA00023237"/>
    </source>
</evidence>
<dbReference type="AlphaFoldDB" id="A0A1Y0D5G7"/>
<keyword evidence="3 6" id="KW-0732">Signal</keyword>
<keyword evidence="8" id="KW-1185">Reference proteome</keyword>
<dbReference type="GO" id="GO:0009279">
    <property type="term" value="C:cell outer membrane"/>
    <property type="evidence" value="ECO:0007669"/>
    <property type="project" value="UniProtKB-SubCell"/>
</dbReference>
<protein>
    <submittedName>
        <fullName evidence="7">Structural protein MipA</fullName>
    </submittedName>
</protein>
<organism evidence="7 8">
    <name type="scientific">Oceanisphaera profunda</name>
    <dbReference type="NCBI Taxonomy" id="1416627"/>
    <lineage>
        <taxon>Bacteria</taxon>
        <taxon>Pseudomonadati</taxon>
        <taxon>Pseudomonadota</taxon>
        <taxon>Gammaproteobacteria</taxon>
        <taxon>Aeromonadales</taxon>
        <taxon>Aeromonadaceae</taxon>
        <taxon>Oceanisphaera</taxon>
    </lineage>
</organism>
<reference evidence="7 8" key="1">
    <citation type="journal article" date="2014" name="Int. J. Syst. Evol. Microbiol.">
        <title>Oceanisphaera profunda sp. nov., a marine bacterium isolated from deep-sea sediment, and emended description of the genus Oceanisphaera.</title>
        <authorList>
            <person name="Xu Z."/>
            <person name="Zhang X.Y."/>
            <person name="Su H.N."/>
            <person name="Yu Z.C."/>
            <person name="Liu C."/>
            <person name="Li H."/>
            <person name="Chen X.L."/>
            <person name="Song X.Y."/>
            <person name="Xie B.B."/>
            <person name="Qin Q.L."/>
            <person name="Zhou B.C."/>
            <person name="Shi M."/>
            <person name="Huang Y."/>
            <person name="Zhang Y.Z."/>
        </authorList>
    </citation>
    <scope>NUCLEOTIDE SEQUENCE [LARGE SCALE GENOMIC DNA]</scope>
    <source>
        <strain evidence="7 8">SM1222</strain>
    </source>
</reference>
<dbReference type="RefSeq" id="WP_087036614.1">
    <property type="nucleotide sequence ID" value="NZ_CP021377.1"/>
</dbReference>
<evidence type="ECO:0000313" key="7">
    <source>
        <dbReference type="EMBL" id="ART82788.1"/>
    </source>
</evidence>
<dbReference type="KEGG" id="opf:CBP31_09240"/>
<sequence length="252" mass="27449">MSRSLVCTLAILAPLFAAPALAQSAWNGSIGIGATVAPDYLGSDDYKSRLTPDFNIKYGNLAYLNWRDGLGVNVLQTPEWTLSPFIGYHIGRKNTGDLSRFDKVDDGLTAGVKLTYRPNQWAYSLKAEAPFTGDVDGYKMTLRADWRNQIAPKWFVGVSPSLVYSSSAWTQDMFNVSAADSARSGIARYHAEQGYWRLGLAGSVTYQFATDWSLTGIAGITQLTGDAKDSSIVRQAGDATQTLTGVIVSYQF</sequence>
<evidence type="ECO:0000256" key="6">
    <source>
        <dbReference type="SAM" id="SignalP"/>
    </source>
</evidence>
<dbReference type="InterPro" id="IPR010583">
    <property type="entry name" value="MipA"/>
</dbReference>
<feature type="signal peptide" evidence="6">
    <location>
        <begin position="1"/>
        <end position="22"/>
    </location>
</feature>
<keyword evidence="5" id="KW-0998">Cell outer membrane</keyword>
<dbReference type="OrthoDB" id="8741240at2"/>
<name>A0A1Y0D5G7_9GAMM</name>
<dbReference type="EMBL" id="CP021377">
    <property type="protein sequence ID" value="ART82788.1"/>
    <property type="molecule type" value="Genomic_DNA"/>
</dbReference>
<comment type="similarity">
    <text evidence="2">Belongs to the MipA/OmpV family.</text>
</comment>
<evidence type="ECO:0000256" key="2">
    <source>
        <dbReference type="ARBA" id="ARBA00005722"/>
    </source>
</evidence>
<proteinExistence type="inferred from homology"/>
<dbReference type="PANTHER" id="PTHR38776:SF1">
    <property type="entry name" value="MLTA-INTERACTING PROTEIN-RELATED"/>
    <property type="match status" value="1"/>
</dbReference>
<dbReference type="Pfam" id="PF06629">
    <property type="entry name" value="MipA"/>
    <property type="match status" value="1"/>
</dbReference>
<dbReference type="Proteomes" id="UP000243937">
    <property type="component" value="Chromosome"/>
</dbReference>
<feature type="chain" id="PRO_5012575633" evidence="6">
    <location>
        <begin position="23"/>
        <end position="252"/>
    </location>
</feature>
<accession>A0A1Y0D5G7</accession>
<evidence type="ECO:0000256" key="3">
    <source>
        <dbReference type="ARBA" id="ARBA00022729"/>
    </source>
</evidence>
<evidence type="ECO:0000256" key="4">
    <source>
        <dbReference type="ARBA" id="ARBA00023136"/>
    </source>
</evidence>
<evidence type="ECO:0000313" key="8">
    <source>
        <dbReference type="Proteomes" id="UP000243937"/>
    </source>
</evidence>
<comment type="subcellular location">
    <subcellularLocation>
        <location evidence="1">Cell outer membrane</location>
    </subcellularLocation>
</comment>
<gene>
    <name evidence="7" type="ORF">CBP31_09240</name>
</gene>
<dbReference type="PANTHER" id="PTHR38776">
    <property type="entry name" value="MLTA-INTERACTING PROTEIN-RELATED"/>
    <property type="match status" value="1"/>
</dbReference>
<evidence type="ECO:0000256" key="1">
    <source>
        <dbReference type="ARBA" id="ARBA00004442"/>
    </source>
</evidence>